<dbReference type="Pfam" id="PF00883">
    <property type="entry name" value="Peptidase_M17"/>
    <property type="match status" value="1"/>
</dbReference>
<dbReference type="AlphaFoldDB" id="A0A832V9E7"/>
<dbReference type="SUPFAM" id="SSF53187">
    <property type="entry name" value="Zn-dependent exopeptidases"/>
    <property type="match status" value="1"/>
</dbReference>
<comment type="catalytic activity">
    <reaction evidence="6">
        <text>Release of an N-terminal amino acid, preferentially leucine, but not glutamic or aspartic acids.</text>
        <dbReference type="EC" id="3.4.11.10"/>
    </reaction>
</comment>
<dbReference type="NCBIfam" id="NF002074">
    <property type="entry name" value="PRK00913.1-4"/>
    <property type="match status" value="1"/>
</dbReference>
<dbReference type="EMBL" id="DVAB01000007">
    <property type="protein sequence ID" value="HIK00031.1"/>
    <property type="molecule type" value="Genomic_DNA"/>
</dbReference>
<evidence type="ECO:0000259" key="7">
    <source>
        <dbReference type="PROSITE" id="PS00631"/>
    </source>
</evidence>
<protein>
    <recommendedName>
        <fullName evidence="6">Probable cytosol aminopeptidase</fullName>
        <ecNumber evidence="6">3.4.11.1</ecNumber>
    </recommendedName>
    <alternativeName>
        <fullName evidence="6">Leucine aminopeptidase</fullName>
        <shortName evidence="6">LAP</shortName>
        <ecNumber evidence="6">3.4.11.10</ecNumber>
    </alternativeName>
    <alternativeName>
        <fullName evidence="6">Leucyl aminopeptidase</fullName>
    </alternativeName>
</protein>
<evidence type="ECO:0000313" key="9">
    <source>
        <dbReference type="Proteomes" id="UP000646946"/>
    </source>
</evidence>
<dbReference type="InterPro" id="IPR043472">
    <property type="entry name" value="Macro_dom-like"/>
</dbReference>
<keyword evidence="6" id="KW-0464">Manganese</keyword>
<comment type="similarity">
    <text evidence="2 6">Belongs to the peptidase M17 family.</text>
</comment>
<comment type="catalytic activity">
    <reaction evidence="1 6">
        <text>Release of an N-terminal amino acid, Xaa-|-Yaa-, in which Xaa is preferably Leu, but may be other amino acids including Pro although not Arg or Lys, and Yaa may be Pro. Amino acid amides and methyl esters are also readily hydrolyzed, but rates on arylamides are exceedingly low.</text>
        <dbReference type="EC" id="3.4.11.1"/>
    </reaction>
</comment>
<accession>A0A832V9E7</accession>
<comment type="function">
    <text evidence="6">Presumably involved in the processing and regular turnover of intracellular proteins. Catalyzes the removal of unsubstituted N-terminal amino acids from various peptides.</text>
</comment>
<name>A0A832V9E7_9ARCH</name>
<keyword evidence="5 6" id="KW-0378">Hydrolase</keyword>
<dbReference type="PANTHER" id="PTHR11963">
    <property type="entry name" value="LEUCINE AMINOPEPTIDASE-RELATED"/>
    <property type="match status" value="1"/>
</dbReference>
<feature type="binding site" evidence="6">
    <location>
        <position position="348"/>
    </location>
    <ligand>
        <name>Mn(2+)</name>
        <dbReference type="ChEBI" id="CHEBI:29035"/>
        <label>1</label>
    </ligand>
</feature>
<feature type="binding site" evidence="6">
    <location>
        <position position="350"/>
    </location>
    <ligand>
        <name>Mn(2+)</name>
        <dbReference type="ChEBI" id="CHEBI:29035"/>
        <label>2</label>
    </ligand>
</feature>
<dbReference type="InterPro" id="IPR023042">
    <property type="entry name" value="Peptidase_M17_leu_NH2_pept"/>
</dbReference>
<evidence type="ECO:0000256" key="6">
    <source>
        <dbReference type="HAMAP-Rule" id="MF_00181"/>
    </source>
</evidence>
<dbReference type="GO" id="GO:0005737">
    <property type="term" value="C:cytoplasm"/>
    <property type="evidence" value="ECO:0007669"/>
    <property type="project" value="UniProtKB-SubCell"/>
</dbReference>
<dbReference type="SUPFAM" id="SSF52949">
    <property type="entry name" value="Macro domain-like"/>
    <property type="match status" value="1"/>
</dbReference>
<dbReference type="EC" id="3.4.11.1" evidence="6"/>
<keyword evidence="9" id="KW-1185">Reference proteome</keyword>
<dbReference type="Pfam" id="PF02789">
    <property type="entry name" value="Peptidase_M17_N"/>
    <property type="match status" value="1"/>
</dbReference>
<comment type="caution">
    <text evidence="8">The sequence shown here is derived from an EMBL/GenBank/DDBJ whole genome shotgun (WGS) entry which is preliminary data.</text>
</comment>
<dbReference type="InterPro" id="IPR011356">
    <property type="entry name" value="Leucine_aapep/pepB"/>
</dbReference>
<dbReference type="InterPro" id="IPR008283">
    <property type="entry name" value="Peptidase_M17_N"/>
</dbReference>
<comment type="subcellular location">
    <subcellularLocation>
        <location evidence="6">Cytoplasm</location>
    </subcellularLocation>
</comment>
<keyword evidence="4 6" id="KW-0645">Protease</keyword>
<dbReference type="HAMAP" id="MF_00181">
    <property type="entry name" value="Cytosol_peptidase_M17"/>
    <property type="match status" value="1"/>
</dbReference>
<feature type="binding site" evidence="6">
    <location>
        <position position="350"/>
    </location>
    <ligand>
        <name>Mn(2+)</name>
        <dbReference type="ChEBI" id="CHEBI:29035"/>
        <label>1</label>
    </ligand>
</feature>
<feature type="binding site" evidence="6">
    <location>
        <position position="266"/>
    </location>
    <ligand>
        <name>Mn(2+)</name>
        <dbReference type="ChEBI" id="CHEBI:29035"/>
        <label>2</label>
    </ligand>
</feature>
<feature type="binding site" evidence="6">
    <location>
        <position position="271"/>
    </location>
    <ligand>
        <name>Mn(2+)</name>
        <dbReference type="ChEBI" id="CHEBI:29035"/>
        <label>1</label>
    </ligand>
</feature>
<dbReference type="InterPro" id="IPR000819">
    <property type="entry name" value="Peptidase_M17_C"/>
</dbReference>
<dbReference type="Gene3D" id="3.40.220.10">
    <property type="entry name" value="Leucine Aminopeptidase, subunit E, domain 1"/>
    <property type="match status" value="1"/>
</dbReference>
<dbReference type="GO" id="GO:0030145">
    <property type="term" value="F:manganese ion binding"/>
    <property type="evidence" value="ECO:0007669"/>
    <property type="project" value="UniProtKB-UniRule"/>
</dbReference>
<evidence type="ECO:0000256" key="1">
    <source>
        <dbReference type="ARBA" id="ARBA00000135"/>
    </source>
</evidence>
<keyword evidence="6" id="KW-0963">Cytoplasm</keyword>
<keyword evidence="3 6" id="KW-0031">Aminopeptidase</keyword>
<dbReference type="EC" id="3.4.11.10" evidence="6"/>
<dbReference type="PROSITE" id="PS00631">
    <property type="entry name" value="CYTOSOL_AP"/>
    <property type="match status" value="1"/>
</dbReference>
<evidence type="ECO:0000313" key="8">
    <source>
        <dbReference type="EMBL" id="HIK00031.1"/>
    </source>
</evidence>
<dbReference type="CDD" id="cd00433">
    <property type="entry name" value="Peptidase_M17"/>
    <property type="match status" value="1"/>
</dbReference>
<evidence type="ECO:0000256" key="4">
    <source>
        <dbReference type="ARBA" id="ARBA00022670"/>
    </source>
</evidence>
<dbReference type="NCBIfam" id="NF002083">
    <property type="entry name" value="PRK00913.3-5"/>
    <property type="match status" value="1"/>
</dbReference>
<reference evidence="8 9" key="1">
    <citation type="journal article" name="Nat. Commun.">
        <title>Undinarchaeota illuminate DPANN phylogeny and the impact of gene transfer on archaeal evolution.</title>
        <authorList>
            <person name="Dombrowski N."/>
            <person name="Williams T.A."/>
            <person name="Sun J."/>
            <person name="Woodcroft B.J."/>
            <person name="Lee J.H."/>
            <person name="Minh B.Q."/>
            <person name="Rinke C."/>
            <person name="Spang A."/>
        </authorList>
    </citation>
    <scope>NUCLEOTIDE SEQUENCE [LARGE SCALE GENOMIC DNA]</scope>
    <source>
        <strain evidence="8">MAG_bin1129</strain>
    </source>
</reference>
<feature type="active site" evidence="6">
    <location>
        <position position="352"/>
    </location>
</feature>
<dbReference type="Proteomes" id="UP000646946">
    <property type="component" value="Unassembled WGS sequence"/>
</dbReference>
<comment type="cofactor">
    <cofactor evidence="6">
        <name>Mn(2+)</name>
        <dbReference type="ChEBI" id="CHEBI:29035"/>
    </cofactor>
    <text evidence="6">Binds 2 manganese ions per subunit.</text>
</comment>
<evidence type="ECO:0000256" key="2">
    <source>
        <dbReference type="ARBA" id="ARBA00009528"/>
    </source>
</evidence>
<dbReference type="NCBIfam" id="NF002073">
    <property type="entry name" value="PRK00913.1-2"/>
    <property type="match status" value="1"/>
</dbReference>
<feature type="binding site" evidence="6">
    <location>
        <position position="289"/>
    </location>
    <ligand>
        <name>Mn(2+)</name>
        <dbReference type="ChEBI" id="CHEBI:29035"/>
        <label>2</label>
    </ligand>
</feature>
<feature type="binding site" evidence="6">
    <location>
        <position position="271"/>
    </location>
    <ligand>
        <name>Mn(2+)</name>
        <dbReference type="ChEBI" id="CHEBI:29035"/>
        <label>2</label>
    </ligand>
</feature>
<dbReference type="Gene3D" id="3.40.630.10">
    <property type="entry name" value="Zn peptidases"/>
    <property type="match status" value="1"/>
</dbReference>
<dbReference type="PRINTS" id="PR00481">
    <property type="entry name" value="LAMNOPPTDASE"/>
</dbReference>
<evidence type="ECO:0000256" key="3">
    <source>
        <dbReference type="ARBA" id="ARBA00022438"/>
    </source>
</evidence>
<dbReference type="PANTHER" id="PTHR11963:SF23">
    <property type="entry name" value="CYTOSOL AMINOPEPTIDASE"/>
    <property type="match status" value="1"/>
</dbReference>
<keyword evidence="6" id="KW-0479">Metal-binding</keyword>
<dbReference type="GO" id="GO:0006508">
    <property type="term" value="P:proteolysis"/>
    <property type="evidence" value="ECO:0007669"/>
    <property type="project" value="UniProtKB-KW"/>
</dbReference>
<gene>
    <name evidence="6" type="primary">pepA</name>
    <name evidence="8" type="ORF">H1016_00645</name>
</gene>
<evidence type="ECO:0000256" key="5">
    <source>
        <dbReference type="ARBA" id="ARBA00022801"/>
    </source>
</evidence>
<proteinExistence type="inferred from homology"/>
<dbReference type="GO" id="GO:0070006">
    <property type="term" value="F:metalloaminopeptidase activity"/>
    <property type="evidence" value="ECO:0007669"/>
    <property type="project" value="InterPro"/>
</dbReference>
<feature type="active site" evidence="6">
    <location>
        <position position="278"/>
    </location>
</feature>
<organism evidence="8 9">
    <name type="scientific">Candidatus Naiadarchaeum limnaeum</name>
    <dbReference type="NCBI Taxonomy" id="2756139"/>
    <lineage>
        <taxon>Archaea</taxon>
        <taxon>Candidatus Undinarchaeota</taxon>
        <taxon>Candidatus Undinarchaeia</taxon>
        <taxon>Candidatus Naiadarchaeales</taxon>
        <taxon>Candidatus Naiadarchaeaceae</taxon>
        <taxon>Candidatus Naiadarchaeum</taxon>
    </lineage>
</organism>
<sequence>MKLSFTSDPVEELKSECIALGVFQEEPLAHEARKIDTELNGAISSLTRNKEFKAELNETYLFPSMGKIGAKRVLLIGLGKKQDFSFDITRQASASAIQAVKRANLNSYTSLVFGAGVKGPTTDLVQAMSEGAVLGVYAFDTFKTAEKEKPKQVESLEIFYADKKEIPKLKESAQAGQTLAEIVNYHRELANLPANIATPTYIANESEKLGKKYGFKVTVYDKIGIQKLGLNGLLAVNSGSAQEPRFVVLEYKSKSISGAPICLVGKTITFDSGGLNIKTADYMQNMKFDKCGGISVLGAICAAAALKLSAHLIGLIPATENMPSGSAYKVGDIIKTWGGKTIEIGNTDAEGRVELSDVLAYTKEFKPKAIIDLATLTGACVVALGVQAAGLMGNDARFSTRIKDAAESSGERVWELPMYDEYSEQIKSEVADVKNIGDGNAGAITAAKFLQKFIPEGVPWAHLDIAGVAWTDKGKYRPYVGKGATGYGIRLLIELFKNWRG</sequence>
<feature type="domain" description="Cytosol aminopeptidase" evidence="7">
    <location>
        <begin position="346"/>
        <end position="353"/>
    </location>
</feature>